<dbReference type="EMBL" id="MCGE01000040">
    <property type="protein sequence ID" value="ORZ06183.1"/>
    <property type="molecule type" value="Genomic_DNA"/>
</dbReference>
<sequence>MGLWPVLIQLLQDQDHQVRTGVAWICGTALQNNPDAQKAFLDHQGLPNLITMLQASEPQERAKAQYAISGLLKHCAVAVDQFKQADGFQVMATMLKTHTEDATTLRKVIFLYNTLMVENATLATELIKDGLVALLHTTIAHYTKDHADEDMVEKALRTLLTAKQQQPDLVTLDTPVIQRAHDTFGADHLNLDKAEWATLLE</sequence>
<dbReference type="SUPFAM" id="SSF48371">
    <property type="entry name" value="ARM repeat"/>
    <property type="match status" value="1"/>
</dbReference>
<dbReference type="STRING" id="90262.A0A1X2HZX4"/>
<dbReference type="GO" id="GO:0005783">
    <property type="term" value="C:endoplasmic reticulum"/>
    <property type="evidence" value="ECO:0007669"/>
    <property type="project" value="TreeGrafter"/>
</dbReference>
<dbReference type="AlphaFoldDB" id="A0A1X2HZX4"/>
<protein>
    <submittedName>
        <fullName evidence="1">Armadillo-type protein</fullName>
    </submittedName>
</protein>
<accession>A0A1X2HZX4</accession>
<dbReference type="Proteomes" id="UP000193560">
    <property type="component" value="Unassembled WGS sequence"/>
</dbReference>
<dbReference type="GO" id="GO:0000774">
    <property type="term" value="F:adenyl-nucleotide exchange factor activity"/>
    <property type="evidence" value="ECO:0007669"/>
    <property type="project" value="TreeGrafter"/>
</dbReference>
<name>A0A1X2HZX4_9FUNG</name>
<organism evidence="1 2">
    <name type="scientific">Absidia repens</name>
    <dbReference type="NCBI Taxonomy" id="90262"/>
    <lineage>
        <taxon>Eukaryota</taxon>
        <taxon>Fungi</taxon>
        <taxon>Fungi incertae sedis</taxon>
        <taxon>Mucoromycota</taxon>
        <taxon>Mucoromycotina</taxon>
        <taxon>Mucoromycetes</taxon>
        <taxon>Mucorales</taxon>
        <taxon>Cunninghamellaceae</taxon>
        <taxon>Absidia</taxon>
    </lineage>
</organism>
<gene>
    <name evidence="1" type="ORF">BCR42DRAFT_463249</name>
</gene>
<evidence type="ECO:0000313" key="1">
    <source>
        <dbReference type="EMBL" id="ORZ06183.1"/>
    </source>
</evidence>
<dbReference type="OrthoDB" id="10250458at2759"/>
<dbReference type="InterPro" id="IPR016024">
    <property type="entry name" value="ARM-type_fold"/>
</dbReference>
<dbReference type="PANTHER" id="PTHR19316:SF18">
    <property type="entry name" value="HSP70-BINDING PROTEIN 1"/>
    <property type="match status" value="1"/>
</dbReference>
<keyword evidence="2" id="KW-1185">Reference proteome</keyword>
<dbReference type="Gene3D" id="1.25.10.10">
    <property type="entry name" value="Leucine-rich Repeat Variant"/>
    <property type="match status" value="1"/>
</dbReference>
<dbReference type="InterPro" id="IPR011989">
    <property type="entry name" value="ARM-like"/>
</dbReference>
<comment type="caution">
    <text evidence="1">The sequence shown here is derived from an EMBL/GenBank/DDBJ whole genome shotgun (WGS) entry which is preliminary data.</text>
</comment>
<dbReference type="PANTHER" id="PTHR19316">
    <property type="entry name" value="PROTEIN FOLDING REGULATOR"/>
    <property type="match status" value="1"/>
</dbReference>
<evidence type="ECO:0000313" key="2">
    <source>
        <dbReference type="Proteomes" id="UP000193560"/>
    </source>
</evidence>
<reference evidence="1 2" key="1">
    <citation type="submission" date="2016-07" db="EMBL/GenBank/DDBJ databases">
        <title>Pervasive Adenine N6-methylation of Active Genes in Fungi.</title>
        <authorList>
            <consortium name="DOE Joint Genome Institute"/>
            <person name="Mondo S.J."/>
            <person name="Dannebaum R.O."/>
            <person name="Kuo R.C."/>
            <person name="Labutti K."/>
            <person name="Haridas S."/>
            <person name="Kuo A."/>
            <person name="Salamov A."/>
            <person name="Ahrendt S.R."/>
            <person name="Lipzen A."/>
            <person name="Sullivan W."/>
            <person name="Andreopoulos W.B."/>
            <person name="Clum A."/>
            <person name="Lindquist E."/>
            <person name="Daum C."/>
            <person name="Ramamoorthy G.K."/>
            <person name="Gryganskyi A."/>
            <person name="Culley D."/>
            <person name="Magnuson J.K."/>
            <person name="James T.Y."/>
            <person name="O'Malley M.A."/>
            <person name="Stajich J.E."/>
            <person name="Spatafora J.W."/>
            <person name="Visel A."/>
            <person name="Grigoriev I.V."/>
        </authorList>
    </citation>
    <scope>NUCLEOTIDE SEQUENCE [LARGE SCALE GENOMIC DNA]</scope>
    <source>
        <strain evidence="1 2">NRRL 1336</strain>
    </source>
</reference>
<dbReference type="InterPro" id="IPR050693">
    <property type="entry name" value="Hsp70_NEF-Inhibitors"/>
</dbReference>
<proteinExistence type="predicted"/>